<dbReference type="AlphaFoldDB" id="A0A1J5N4Z3"/>
<protein>
    <submittedName>
        <fullName evidence="3">Tetratricopeptide repeat protein</fullName>
    </submittedName>
</protein>
<dbReference type="Pfam" id="PF13174">
    <property type="entry name" value="TPR_6"/>
    <property type="match status" value="1"/>
</dbReference>
<keyword evidence="2" id="KW-0732">Signal</keyword>
<dbReference type="OrthoDB" id="5290562at2"/>
<dbReference type="SUPFAM" id="SSF48452">
    <property type="entry name" value="TPR-like"/>
    <property type="match status" value="1"/>
</dbReference>
<dbReference type="SMART" id="SM00028">
    <property type="entry name" value="TPR"/>
    <property type="match status" value="4"/>
</dbReference>
<evidence type="ECO:0000313" key="4">
    <source>
        <dbReference type="Proteomes" id="UP000181901"/>
    </source>
</evidence>
<feature type="signal peptide" evidence="2">
    <location>
        <begin position="1"/>
        <end position="18"/>
    </location>
</feature>
<gene>
    <name evidence="3" type="ORF">BerOc1_01840</name>
</gene>
<evidence type="ECO:0000256" key="1">
    <source>
        <dbReference type="PROSITE-ProRule" id="PRU00339"/>
    </source>
</evidence>
<proteinExistence type="predicted"/>
<reference evidence="3 4" key="1">
    <citation type="submission" date="2015-09" db="EMBL/GenBank/DDBJ databases">
        <title>Genome of Desulfovibrio dechloracetivorans BerOc1, a mercury methylating strain isolated from highly hydrocarbons and metals contaminated coastal sediments.</title>
        <authorList>
            <person name="Goni Urriza M."/>
            <person name="Gassie C."/>
            <person name="Bouchez O."/>
            <person name="Klopp C."/>
            <person name="Ranchou-Peyruse A."/>
            <person name="Remy G."/>
        </authorList>
    </citation>
    <scope>NUCLEOTIDE SEQUENCE [LARGE SCALE GENOMIC DNA]</scope>
    <source>
        <strain evidence="3 4">BerOc1</strain>
    </source>
</reference>
<dbReference type="PROSITE" id="PS51257">
    <property type="entry name" value="PROKAR_LIPOPROTEIN"/>
    <property type="match status" value="1"/>
</dbReference>
<evidence type="ECO:0000313" key="3">
    <source>
        <dbReference type="EMBL" id="OIQ49912.1"/>
    </source>
</evidence>
<dbReference type="Gene3D" id="1.25.40.10">
    <property type="entry name" value="Tetratricopeptide repeat domain"/>
    <property type="match status" value="2"/>
</dbReference>
<evidence type="ECO:0000256" key="2">
    <source>
        <dbReference type="SAM" id="SignalP"/>
    </source>
</evidence>
<dbReference type="PROSITE" id="PS50005">
    <property type="entry name" value="TPR"/>
    <property type="match status" value="1"/>
</dbReference>
<dbReference type="InterPro" id="IPR019734">
    <property type="entry name" value="TPR_rpt"/>
</dbReference>
<dbReference type="InterPro" id="IPR011990">
    <property type="entry name" value="TPR-like_helical_dom_sf"/>
</dbReference>
<dbReference type="EMBL" id="LKAQ01000004">
    <property type="protein sequence ID" value="OIQ49912.1"/>
    <property type="molecule type" value="Genomic_DNA"/>
</dbReference>
<keyword evidence="4" id="KW-1185">Reference proteome</keyword>
<name>A0A1J5N4Z3_9BACT</name>
<accession>A0A1J5N4Z3</accession>
<keyword evidence="1" id="KW-0802">TPR repeat</keyword>
<feature type="chain" id="PRO_5009635542" evidence="2">
    <location>
        <begin position="19"/>
        <end position="274"/>
    </location>
</feature>
<organism evidence="3 4">
    <name type="scientific">Pseudodesulfovibrio hydrargyri</name>
    <dbReference type="NCBI Taxonomy" id="2125990"/>
    <lineage>
        <taxon>Bacteria</taxon>
        <taxon>Pseudomonadati</taxon>
        <taxon>Thermodesulfobacteriota</taxon>
        <taxon>Desulfovibrionia</taxon>
        <taxon>Desulfovibrionales</taxon>
        <taxon>Desulfovibrionaceae</taxon>
    </lineage>
</organism>
<sequence>MQRILVLILLAATVLAVAACSSPSSPGQEDIERARDSYSKGFYLEAEKDYERYLQVEPQGEFRKEAWDRLAEIAVSIKGDYDRAVVLLEAMYLELGGDPDTAWKIMFQLGEVYSELGNTSKAIEAFEKCLDQAMGNPEHTYKTQLRMARLYRSMGSYDLVAATLENCADSAADDEAKAKCLYELAQSYTFISSWSQAEKALSTLLGLKNISDETRSLAVFLEADIAENDRDYAKAKELLESILHTYPNPKVVETRLANLPEVVPEPLPLVPPKQ</sequence>
<dbReference type="Proteomes" id="UP000181901">
    <property type="component" value="Unassembled WGS sequence"/>
</dbReference>
<dbReference type="Pfam" id="PF13181">
    <property type="entry name" value="TPR_8"/>
    <property type="match status" value="1"/>
</dbReference>
<comment type="caution">
    <text evidence="3">The sequence shown here is derived from an EMBL/GenBank/DDBJ whole genome shotgun (WGS) entry which is preliminary data.</text>
</comment>
<dbReference type="RefSeq" id="WP_071545394.1">
    <property type="nucleotide sequence ID" value="NZ_LKAQ01000004.1"/>
</dbReference>
<feature type="repeat" description="TPR" evidence="1">
    <location>
        <begin position="103"/>
        <end position="136"/>
    </location>
</feature>